<dbReference type="InterPro" id="IPR009057">
    <property type="entry name" value="Homeodomain-like_sf"/>
</dbReference>
<dbReference type="CDD" id="cd00130">
    <property type="entry name" value="PAS"/>
    <property type="match status" value="1"/>
</dbReference>
<reference evidence="2" key="1">
    <citation type="submission" date="2020-04" db="EMBL/GenBank/DDBJ databases">
        <title>A desert anoxygenic phototrophic bacterium fixes CO2 using RubisCO under aerobic conditions.</title>
        <authorList>
            <person name="Tang K."/>
        </authorList>
    </citation>
    <scope>NUCLEOTIDE SEQUENCE [LARGE SCALE GENOMIC DNA]</scope>
    <source>
        <strain evidence="2">MIMtkB3</strain>
    </source>
</reference>
<evidence type="ECO:0000259" key="1">
    <source>
        <dbReference type="PROSITE" id="PS50112"/>
    </source>
</evidence>
<proteinExistence type="predicted"/>
<evidence type="ECO:0000313" key="2">
    <source>
        <dbReference type="EMBL" id="QJE74267.1"/>
    </source>
</evidence>
<dbReference type="Gene3D" id="3.30.450.20">
    <property type="entry name" value="PAS domain"/>
    <property type="match status" value="3"/>
</dbReference>
<name>A0A858RA76_9PROT</name>
<dbReference type="Pfam" id="PF08448">
    <property type="entry name" value="PAS_4"/>
    <property type="match status" value="1"/>
</dbReference>
<dbReference type="InterPro" id="IPR000014">
    <property type="entry name" value="PAS"/>
</dbReference>
<dbReference type="InterPro" id="IPR011785">
    <property type="entry name" value="Tscrpt_reg_PpsR-CrtJ"/>
</dbReference>
<dbReference type="Proteomes" id="UP000501891">
    <property type="component" value="Chromosome"/>
</dbReference>
<dbReference type="Gene3D" id="1.10.10.60">
    <property type="entry name" value="Homeodomain-like"/>
    <property type="match status" value="1"/>
</dbReference>
<gene>
    <name evidence="2" type="primary">ppsR</name>
    <name evidence="2" type="ORF">HHL28_15330</name>
</gene>
<dbReference type="InterPro" id="IPR013656">
    <property type="entry name" value="PAS_4"/>
</dbReference>
<dbReference type="InterPro" id="IPR002197">
    <property type="entry name" value="HTH_Fis"/>
</dbReference>
<organism evidence="2 3">
    <name type="scientific">Aerophototrophica crusticola</name>
    <dbReference type="NCBI Taxonomy" id="1709002"/>
    <lineage>
        <taxon>Bacteria</taxon>
        <taxon>Pseudomonadati</taxon>
        <taxon>Pseudomonadota</taxon>
        <taxon>Alphaproteobacteria</taxon>
        <taxon>Rhodospirillales</taxon>
        <taxon>Rhodospirillaceae</taxon>
        <taxon>Aerophototrophica</taxon>
    </lineage>
</organism>
<dbReference type="PROSITE" id="PS50112">
    <property type="entry name" value="PAS"/>
    <property type="match status" value="1"/>
</dbReference>
<dbReference type="SUPFAM" id="SSF46689">
    <property type="entry name" value="Homeodomain-like"/>
    <property type="match status" value="1"/>
</dbReference>
<protein>
    <submittedName>
        <fullName evidence="2">Transcriptional regulator PpsR</fullName>
    </submittedName>
</protein>
<keyword evidence="3" id="KW-1185">Reference proteome</keyword>
<dbReference type="EMBL" id="CP051775">
    <property type="protein sequence ID" value="QJE74267.1"/>
    <property type="molecule type" value="Genomic_DNA"/>
</dbReference>
<dbReference type="AlphaFoldDB" id="A0A858RA76"/>
<dbReference type="InterPro" id="IPR035965">
    <property type="entry name" value="PAS-like_dom_sf"/>
</dbReference>
<sequence length="467" mass="50178">MTHFMAPSKSFGALDAKAIAALIAASGDVALVLDPGGTIQDIAYGSPELMQEWGSQWLGRAWADTVTVESRPKVEALLRDAATESPRWRHVNHASSHDADIPVQYTAVQVGPDGLVVAVGRDLRGISALQQRLVAAQQAVERDYSRLRQMELRYRILFHATPDPVLIVDAASLKVAEANPAAMGLLSGAMDPVVGRSLLEGFDAAGAEALQALLAHVRATGRAEEVVARAALGEQEFRVSASLFRHEGTALFLVRLAGREAHAIARPAKGSALLPLLERMPDGFVVTDPDGRILEANPAFLDLAQLATAEQARGESLERWLGRPGVDLNVLVANLRQHGAVRLYATTLRGEYGGSVDIEVSAASLPDGDRPGFGFTIRNVGRRLAPEGRKTELPRSVQQLKELVGRVPLKDLVRETTDVVEQLCIEAALELTGDNRASAAEILGLSRQSLYVKLRRYGLGDSEGEGE</sequence>
<dbReference type="PRINTS" id="PR01590">
    <property type="entry name" value="HTHFIS"/>
</dbReference>
<dbReference type="Pfam" id="PF13188">
    <property type="entry name" value="PAS_8"/>
    <property type="match status" value="1"/>
</dbReference>
<dbReference type="Pfam" id="PF02954">
    <property type="entry name" value="HTH_8"/>
    <property type="match status" value="1"/>
</dbReference>
<dbReference type="NCBIfam" id="TIGR00229">
    <property type="entry name" value="sensory_box"/>
    <property type="match status" value="1"/>
</dbReference>
<feature type="domain" description="PAS" evidence="1">
    <location>
        <begin position="150"/>
        <end position="199"/>
    </location>
</feature>
<dbReference type="GO" id="GO:0043565">
    <property type="term" value="F:sequence-specific DNA binding"/>
    <property type="evidence" value="ECO:0007669"/>
    <property type="project" value="InterPro"/>
</dbReference>
<dbReference type="SMART" id="SM00091">
    <property type="entry name" value="PAS"/>
    <property type="match status" value="3"/>
</dbReference>
<dbReference type="NCBIfam" id="TIGR02040">
    <property type="entry name" value="PpsR-CrtJ"/>
    <property type="match status" value="1"/>
</dbReference>
<accession>A0A858RA76</accession>
<dbReference type="SUPFAM" id="SSF55785">
    <property type="entry name" value="PYP-like sensor domain (PAS domain)"/>
    <property type="match status" value="2"/>
</dbReference>
<evidence type="ECO:0000313" key="3">
    <source>
        <dbReference type="Proteomes" id="UP000501891"/>
    </source>
</evidence>
<dbReference type="KEGG" id="acru:HHL28_15330"/>